<evidence type="ECO:0000256" key="1">
    <source>
        <dbReference type="SAM" id="MobiDB-lite"/>
    </source>
</evidence>
<organism evidence="2 3">
    <name type="scientific">Parascedosporium putredinis</name>
    <dbReference type="NCBI Taxonomy" id="1442378"/>
    <lineage>
        <taxon>Eukaryota</taxon>
        <taxon>Fungi</taxon>
        <taxon>Dikarya</taxon>
        <taxon>Ascomycota</taxon>
        <taxon>Pezizomycotina</taxon>
        <taxon>Sordariomycetes</taxon>
        <taxon>Hypocreomycetidae</taxon>
        <taxon>Microascales</taxon>
        <taxon>Microascaceae</taxon>
        <taxon>Parascedosporium</taxon>
    </lineage>
</organism>
<name>A0A9P1M821_9PEZI</name>
<keyword evidence="3" id="KW-1185">Reference proteome</keyword>
<evidence type="ECO:0000313" key="3">
    <source>
        <dbReference type="Proteomes" id="UP000838763"/>
    </source>
</evidence>
<dbReference type="PANTHER" id="PTHR39398">
    <property type="entry name" value="YALI0F14311P"/>
    <property type="match status" value="1"/>
</dbReference>
<proteinExistence type="predicted"/>
<dbReference type="OrthoDB" id="2100128at2759"/>
<reference evidence="2" key="1">
    <citation type="submission" date="2022-11" db="EMBL/GenBank/DDBJ databases">
        <authorList>
            <person name="Scott C."/>
            <person name="Bruce N."/>
        </authorList>
    </citation>
    <scope>NUCLEOTIDE SEQUENCE</scope>
</reference>
<comment type="caution">
    <text evidence="2">The sequence shown here is derived from an EMBL/GenBank/DDBJ whole genome shotgun (WGS) entry which is preliminary data.</text>
</comment>
<dbReference type="EMBL" id="CALLCH030000003">
    <property type="protein sequence ID" value="CAI4211872.1"/>
    <property type="molecule type" value="Genomic_DNA"/>
</dbReference>
<feature type="compositionally biased region" description="Polar residues" evidence="1">
    <location>
        <begin position="1"/>
        <end position="12"/>
    </location>
</feature>
<dbReference type="AlphaFoldDB" id="A0A9P1M821"/>
<accession>A0A9P1M821</accession>
<dbReference type="PANTHER" id="PTHR39398:SF1">
    <property type="entry name" value="CSN8_PSMD8_EIF3K DOMAIN-CONTAINING PROTEIN"/>
    <property type="match status" value="1"/>
</dbReference>
<gene>
    <name evidence="2" type="ORF">PPNO1_LOCUS1645</name>
</gene>
<protein>
    <submittedName>
        <fullName evidence="2">Uncharacterized protein</fullName>
    </submittedName>
</protein>
<feature type="region of interest" description="Disordered" evidence="1">
    <location>
        <begin position="1"/>
        <end position="25"/>
    </location>
</feature>
<evidence type="ECO:0000313" key="2">
    <source>
        <dbReference type="EMBL" id="CAI4211872.1"/>
    </source>
</evidence>
<dbReference type="Proteomes" id="UP000838763">
    <property type="component" value="Unassembled WGS sequence"/>
</dbReference>
<sequence length="737" mass="82369">MPSRGGRSSSNPWGRLKAPDQDPLEIMGLPSKGDTRLLDFKTQERYYTKIVERYMSFCSDSGQRDELLRRFASLNLDSGPGQATAAAPAPTIAHGPGGRSAMAAVPPPPVTMAATSNTKALSDVMMALRKLREGIVASKRADDFSVQSYLFASGYRLTSLEFQEVVGYLVLDAACRRGDLAEAYGLRRRYGLRDGKVLAVLKALTHDNYIAFGKIKDAVDGHKVSLMELAEPELRVHTLKCFGRGYLSVDKTFLERSTSSGWESLTSKDGVGWQLDGDKVIIRKIKARQARQDPMAYLEELPTELLSLILGATEDPQDVIALILASPACLRTFNQNLASVYRVASQNSILPGARRHALAICHLPDTIEYESEELKDFIDEYFSPQPLDPPQSIAALLTWWRVKFLASRFIPEYARSAYAHLVQGLEAEPGATRPDPDPLSPAERTRFQRAFFRYEFYCRMFPGPGQKYRVPSSTRAQVRLFVGRLEAWEIEEMICVHHYFVALVKRYIEDLGDSLVKAVLETPGVSLTGIPPPPPPSRRRKKSFLGWPREEAAPGAAAAVAEEEQLRLLSGLNLDGLEIFRIAWLHKIPVFANTKASHGLAYMRRLVDGSAVQRKDMIRERILTTRTFLLEAAAHARGHRGTFDEPNLEAALAADGEEDPSLAAFGYEAFRRRDWVLNGIYYQQRRLEAERDAPNTVNVRSWLHKESAEQRLKGVAIPHAALEAIRAEYGQLSRLNE</sequence>